<feature type="region of interest" description="Disordered" evidence="2">
    <location>
        <begin position="1"/>
        <end position="30"/>
    </location>
</feature>
<dbReference type="SUPFAM" id="SSF53822">
    <property type="entry name" value="Periplasmic binding protein-like I"/>
    <property type="match status" value="1"/>
</dbReference>
<proteinExistence type="predicted"/>
<evidence type="ECO:0000256" key="1">
    <source>
        <dbReference type="ARBA" id="ARBA00023136"/>
    </source>
</evidence>
<organism evidence="3 4">
    <name type="scientific">Duganella sacchari</name>
    <dbReference type="NCBI Taxonomy" id="551987"/>
    <lineage>
        <taxon>Bacteria</taxon>
        <taxon>Pseudomonadati</taxon>
        <taxon>Pseudomonadota</taxon>
        <taxon>Betaproteobacteria</taxon>
        <taxon>Burkholderiales</taxon>
        <taxon>Oxalobacteraceae</taxon>
        <taxon>Telluria group</taxon>
        <taxon>Duganella</taxon>
    </lineage>
</organism>
<dbReference type="Pfam" id="PF04348">
    <property type="entry name" value="LppC"/>
    <property type="match status" value="1"/>
</dbReference>
<keyword evidence="4" id="KW-1185">Reference proteome</keyword>
<dbReference type="Gene3D" id="3.40.50.2300">
    <property type="match status" value="2"/>
</dbReference>
<protein>
    <recommendedName>
        <fullName evidence="5">LppC lipoprotein</fullName>
    </recommendedName>
</protein>
<dbReference type="PANTHER" id="PTHR38038">
    <property type="entry name" value="PENICILLIN-BINDING PROTEIN ACTIVATOR LPOA"/>
    <property type="match status" value="1"/>
</dbReference>
<name>A0A1M7MME3_9BURK</name>
<dbReference type="InterPro" id="IPR028082">
    <property type="entry name" value="Peripla_BP_I"/>
</dbReference>
<sequence length="399" mass="42696">MPGTVDEDRSQLAPRAEPPAITRADDDRAAPSNAPVRIGLLLPLRSETLGAAAESLRAGFMAAWERDRDNITVTVLETGDVPQDILSVYAHALQNQDIVVGPLSRAAVATVAASPLVSKPTIALNYPEGYGQQGAASLPPQMVAIGLSIEEEARQAAQWAAAEQPDGAALVLTTSTAWQRRVAAAFAGQWQRLSRPVQTIELSAPDGYLSDHELVQLRARLRQTPPALLFSAMGADQTRQLRLALASVMTTEPTNPIFSTADALPAPPPAATDQFSSLPIYGTSALNPGRVNNFPTQDLDGVRLLDLPWQVQRDHPAVMVYPRQLQTGVGSADMARLYALGIDAFRVAREIGRQPAGRFHLDGVTGKLTIDFGQGPSSFERIEQSAVYQNGAPLPVTQP</sequence>
<evidence type="ECO:0000313" key="4">
    <source>
        <dbReference type="Proteomes" id="UP000184339"/>
    </source>
</evidence>
<dbReference type="STRING" id="551987.SAMN05192549_103240"/>
<dbReference type="GO" id="GO:0009252">
    <property type="term" value="P:peptidoglycan biosynthetic process"/>
    <property type="evidence" value="ECO:0007669"/>
    <property type="project" value="TreeGrafter"/>
</dbReference>
<accession>A0A1M7MME3</accession>
<dbReference type="InterPro" id="IPR007443">
    <property type="entry name" value="LpoA"/>
</dbReference>
<dbReference type="EMBL" id="FRCX01000003">
    <property type="protein sequence ID" value="SHM92207.1"/>
    <property type="molecule type" value="Genomic_DNA"/>
</dbReference>
<gene>
    <name evidence="3" type="ORF">SAMN05192549_103240</name>
</gene>
<evidence type="ECO:0000313" key="3">
    <source>
        <dbReference type="EMBL" id="SHM92207.1"/>
    </source>
</evidence>
<dbReference type="PANTHER" id="PTHR38038:SF1">
    <property type="entry name" value="PENICILLIN-BINDING PROTEIN ACTIVATOR LPOA"/>
    <property type="match status" value="1"/>
</dbReference>
<dbReference type="GO" id="GO:0030234">
    <property type="term" value="F:enzyme regulator activity"/>
    <property type="evidence" value="ECO:0007669"/>
    <property type="project" value="TreeGrafter"/>
</dbReference>
<evidence type="ECO:0008006" key="5">
    <source>
        <dbReference type="Google" id="ProtNLM"/>
    </source>
</evidence>
<feature type="compositionally biased region" description="Basic and acidic residues" evidence="2">
    <location>
        <begin position="1"/>
        <end position="10"/>
    </location>
</feature>
<dbReference type="Proteomes" id="UP000184339">
    <property type="component" value="Unassembled WGS sequence"/>
</dbReference>
<keyword evidence="1" id="KW-0472">Membrane</keyword>
<evidence type="ECO:0000256" key="2">
    <source>
        <dbReference type="SAM" id="MobiDB-lite"/>
    </source>
</evidence>
<dbReference type="GO" id="GO:0031241">
    <property type="term" value="C:periplasmic side of cell outer membrane"/>
    <property type="evidence" value="ECO:0007669"/>
    <property type="project" value="TreeGrafter"/>
</dbReference>
<reference evidence="4" key="1">
    <citation type="submission" date="2016-11" db="EMBL/GenBank/DDBJ databases">
        <authorList>
            <person name="Varghese N."/>
            <person name="Submissions S."/>
        </authorList>
    </citation>
    <scope>NUCLEOTIDE SEQUENCE [LARGE SCALE GENOMIC DNA]</scope>
    <source>
        <strain evidence="4">Sac-22</strain>
    </source>
</reference>
<dbReference type="AlphaFoldDB" id="A0A1M7MME3"/>